<name>A0A8X6GP46_TRICU</name>
<dbReference type="Pfam" id="PF03446">
    <property type="entry name" value="NAD_binding_2"/>
    <property type="match status" value="1"/>
</dbReference>
<comment type="caution">
    <text evidence="3">The sequence shown here is derived from an EMBL/GenBank/DDBJ whole genome shotgun (WGS) entry which is preliminary data.</text>
</comment>
<evidence type="ECO:0000259" key="2">
    <source>
        <dbReference type="Pfam" id="PF03446"/>
    </source>
</evidence>
<dbReference type="GO" id="GO:0003677">
    <property type="term" value="F:DNA binding"/>
    <property type="evidence" value="ECO:0007669"/>
    <property type="project" value="TreeGrafter"/>
</dbReference>
<dbReference type="PANTHER" id="PTHR43580:SF2">
    <property type="entry name" value="CYTOKINE-LIKE NUCLEAR FACTOR N-PAC"/>
    <property type="match status" value="1"/>
</dbReference>
<dbReference type="SUPFAM" id="SSF51735">
    <property type="entry name" value="NAD(P)-binding Rossmann-fold domains"/>
    <property type="match status" value="1"/>
</dbReference>
<sequence length="169" mass="18551">MKLLKKKKCTSYSKTINEIIEASGSIVLNRKHVKKPKNMQKPSRRSDDYSAGTSSISSFRISVSKPIDVEPVDVSTAVKEKYLKTKIGFIGLGMLGRSLVKNLLKAGRNVSVRNRTFEKCKEFVDAGAHQFPSPSELVVNCDIIFFLVSGLEAVKSIILGNGGTLMSIN</sequence>
<protein>
    <recommendedName>
        <fullName evidence="2">6-phosphogluconate dehydrogenase NADP-binding domain-containing protein</fullName>
    </recommendedName>
</protein>
<dbReference type="Gene3D" id="3.40.50.720">
    <property type="entry name" value="NAD(P)-binding Rossmann-like Domain"/>
    <property type="match status" value="1"/>
</dbReference>
<dbReference type="InterPro" id="IPR051265">
    <property type="entry name" value="HIBADH-related_NP60_sf"/>
</dbReference>
<proteinExistence type="predicted"/>
<reference evidence="3" key="1">
    <citation type="submission" date="2020-07" db="EMBL/GenBank/DDBJ databases">
        <title>Multicomponent nature underlies the extraordinary mechanical properties of spider dragline silk.</title>
        <authorList>
            <person name="Kono N."/>
            <person name="Nakamura H."/>
            <person name="Mori M."/>
            <person name="Yoshida Y."/>
            <person name="Ohtoshi R."/>
            <person name="Malay A.D."/>
            <person name="Moran D.A.P."/>
            <person name="Tomita M."/>
            <person name="Numata K."/>
            <person name="Arakawa K."/>
        </authorList>
    </citation>
    <scope>NUCLEOTIDE SEQUENCE</scope>
</reference>
<accession>A0A8X6GP46</accession>
<evidence type="ECO:0000313" key="4">
    <source>
        <dbReference type="Proteomes" id="UP000887116"/>
    </source>
</evidence>
<dbReference type="AlphaFoldDB" id="A0A8X6GP46"/>
<evidence type="ECO:0000256" key="1">
    <source>
        <dbReference type="SAM" id="MobiDB-lite"/>
    </source>
</evidence>
<dbReference type="GO" id="GO:0140673">
    <property type="term" value="P:transcription elongation-coupled chromatin remodeling"/>
    <property type="evidence" value="ECO:0007669"/>
    <property type="project" value="TreeGrafter"/>
</dbReference>
<feature type="domain" description="6-phosphogluconate dehydrogenase NADP-binding" evidence="2">
    <location>
        <begin position="86"/>
        <end position="164"/>
    </location>
</feature>
<dbReference type="PANTHER" id="PTHR43580">
    <property type="entry name" value="OXIDOREDUCTASE GLYR1-RELATED"/>
    <property type="match status" value="1"/>
</dbReference>
<dbReference type="GO" id="GO:0050661">
    <property type="term" value="F:NADP binding"/>
    <property type="evidence" value="ECO:0007669"/>
    <property type="project" value="InterPro"/>
</dbReference>
<organism evidence="3 4">
    <name type="scientific">Trichonephila clavata</name>
    <name type="common">Joro spider</name>
    <name type="synonym">Nephila clavata</name>
    <dbReference type="NCBI Taxonomy" id="2740835"/>
    <lineage>
        <taxon>Eukaryota</taxon>
        <taxon>Metazoa</taxon>
        <taxon>Ecdysozoa</taxon>
        <taxon>Arthropoda</taxon>
        <taxon>Chelicerata</taxon>
        <taxon>Arachnida</taxon>
        <taxon>Araneae</taxon>
        <taxon>Araneomorphae</taxon>
        <taxon>Entelegynae</taxon>
        <taxon>Araneoidea</taxon>
        <taxon>Nephilidae</taxon>
        <taxon>Trichonephila</taxon>
    </lineage>
</organism>
<dbReference type="OrthoDB" id="6493824at2759"/>
<dbReference type="GO" id="GO:0000785">
    <property type="term" value="C:chromatin"/>
    <property type="evidence" value="ECO:0007669"/>
    <property type="project" value="TreeGrafter"/>
</dbReference>
<dbReference type="EMBL" id="BMAO01016218">
    <property type="protein sequence ID" value="GFR07049.1"/>
    <property type="molecule type" value="Genomic_DNA"/>
</dbReference>
<gene>
    <name evidence="3" type="ORF">TNCT_112461</name>
</gene>
<keyword evidence="4" id="KW-1185">Reference proteome</keyword>
<dbReference type="InterPro" id="IPR006115">
    <property type="entry name" value="6PGDH_NADP-bd"/>
</dbReference>
<dbReference type="InterPro" id="IPR036291">
    <property type="entry name" value="NAD(P)-bd_dom_sf"/>
</dbReference>
<evidence type="ECO:0000313" key="3">
    <source>
        <dbReference type="EMBL" id="GFR07049.1"/>
    </source>
</evidence>
<dbReference type="Proteomes" id="UP000887116">
    <property type="component" value="Unassembled WGS sequence"/>
</dbReference>
<dbReference type="GO" id="GO:0031491">
    <property type="term" value="F:nucleosome binding"/>
    <property type="evidence" value="ECO:0007669"/>
    <property type="project" value="TreeGrafter"/>
</dbReference>
<feature type="region of interest" description="Disordered" evidence="1">
    <location>
        <begin position="31"/>
        <end position="53"/>
    </location>
</feature>